<keyword evidence="3" id="KW-1185">Reference proteome</keyword>
<keyword evidence="1" id="KW-0812">Transmembrane</keyword>
<dbReference type="Pfam" id="PF12716">
    <property type="entry name" value="Apq12"/>
    <property type="match status" value="1"/>
</dbReference>
<evidence type="ECO:0000313" key="3">
    <source>
        <dbReference type="Proteomes" id="UP000236621"/>
    </source>
</evidence>
<feature type="transmembrane region" description="Helical" evidence="1">
    <location>
        <begin position="68"/>
        <end position="88"/>
    </location>
</feature>
<reference evidence="2 3" key="1">
    <citation type="submission" date="2017-08" db="EMBL/GenBank/DDBJ databases">
        <title>Harnessing the power of phylogenomics to disentangle the directionality and signatures of interkingdom host jumping in the parasitic fungal genus Tolypocladium.</title>
        <authorList>
            <person name="Quandt C.A."/>
            <person name="Patterson W."/>
            <person name="Spatafora J.W."/>
        </authorList>
    </citation>
    <scope>NUCLEOTIDE SEQUENCE [LARGE SCALE GENOMIC DNA]</scope>
    <source>
        <strain evidence="2 3">CBS 113982</strain>
    </source>
</reference>
<organism evidence="2 3">
    <name type="scientific">Tolypocladium capitatum</name>
    <dbReference type="NCBI Taxonomy" id="45235"/>
    <lineage>
        <taxon>Eukaryota</taxon>
        <taxon>Fungi</taxon>
        <taxon>Dikarya</taxon>
        <taxon>Ascomycota</taxon>
        <taxon>Pezizomycotina</taxon>
        <taxon>Sordariomycetes</taxon>
        <taxon>Hypocreomycetidae</taxon>
        <taxon>Hypocreales</taxon>
        <taxon>Ophiocordycipitaceae</taxon>
        <taxon>Tolypocladium</taxon>
    </lineage>
</organism>
<accession>A0A2K3QIF4</accession>
<dbReference type="InterPro" id="IPR024316">
    <property type="entry name" value="APQ12"/>
</dbReference>
<comment type="caution">
    <text evidence="2">The sequence shown here is derived from an EMBL/GenBank/DDBJ whole genome shotgun (WGS) entry which is preliminary data.</text>
</comment>
<dbReference type="EMBL" id="NRSZ01000422">
    <property type="protein sequence ID" value="PNY27322.1"/>
    <property type="molecule type" value="Genomic_DNA"/>
</dbReference>
<gene>
    <name evidence="2" type="ORF">TCAP_02756</name>
</gene>
<name>A0A2K3QIF4_9HYPO</name>
<dbReference type="OrthoDB" id="3559694at2759"/>
<dbReference type="Proteomes" id="UP000236621">
    <property type="component" value="Unassembled WGS sequence"/>
</dbReference>
<evidence type="ECO:0000256" key="1">
    <source>
        <dbReference type="SAM" id="Phobius"/>
    </source>
</evidence>
<sequence>MDASLTSRLLAELLPPDLAAAVRQHLLHPSSPFQAYKRLAAEQAARLLSALQPLADWALRCVADNQGAAGLLVLLALLAALLVVVSWVHRFVLWWTRLALRVVFWAVVGAVGAWVWNRGVVESARDAVDIVARVVGYLAVLKTVWLAEYDRYEGQQNGGYGDGGRGRGRGR</sequence>
<protein>
    <submittedName>
        <fullName evidence="2">Uncharacterized protein</fullName>
    </submittedName>
</protein>
<keyword evidence="1" id="KW-0472">Membrane</keyword>
<proteinExistence type="predicted"/>
<feature type="transmembrane region" description="Helical" evidence="1">
    <location>
        <begin position="94"/>
        <end position="116"/>
    </location>
</feature>
<evidence type="ECO:0000313" key="2">
    <source>
        <dbReference type="EMBL" id="PNY27322.1"/>
    </source>
</evidence>
<dbReference type="AlphaFoldDB" id="A0A2K3QIF4"/>
<keyword evidence="1" id="KW-1133">Transmembrane helix</keyword>